<keyword evidence="4" id="KW-1133">Transmembrane helix</keyword>
<dbReference type="SUPFAM" id="SSF55874">
    <property type="entry name" value="ATPase domain of HSP90 chaperone/DNA topoisomerase II/histidine kinase"/>
    <property type="match status" value="1"/>
</dbReference>
<feature type="transmembrane region" description="Helical" evidence="4">
    <location>
        <begin position="15"/>
        <end position="33"/>
    </location>
</feature>
<dbReference type="InterPro" id="IPR011712">
    <property type="entry name" value="Sig_transdc_His_kin_sub3_dim/P"/>
</dbReference>
<dbReference type="CDD" id="cd16917">
    <property type="entry name" value="HATPase_UhpB-NarQ-NarX-like"/>
    <property type="match status" value="1"/>
</dbReference>
<dbReference type="InterPro" id="IPR036890">
    <property type="entry name" value="HATPase_C_sf"/>
</dbReference>
<feature type="transmembrane region" description="Helical" evidence="4">
    <location>
        <begin position="119"/>
        <end position="137"/>
    </location>
</feature>
<protein>
    <recommendedName>
        <fullName evidence="5">Signal transduction histidine kinase subgroup 3 dimerisation and phosphoacceptor domain-containing protein</fullName>
    </recommendedName>
</protein>
<feature type="domain" description="Signal transduction histidine kinase subgroup 3 dimerisation and phosphoacceptor" evidence="5">
    <location>
        <begin position="195"/>
        <end position="257"/>
    </location>
</feature>
<gene>
    <name evidence="6" type="ORF">CWI71_00330</name>
</gene>
<keyword evidence="1" id="KW-0808">Transferase</keyword>
<sequence length="381" mass="43215">MQIKHSLNDFGIERWAGLLTWALLATMSLWLIAGRPDSALFSASWWGALLLFVVYIVAFAKATQEQSLKFEPTSRYLLLLLQLLCVYILFWLLPLNFLAILLTMWCAQLPYFFTIRNSVLIAALINVPHALIFQLHWQQQDAWLTSLLFWAFHLFAILMMGSQLREQRARESEQALNRELRATQKLLTEVNKRQERTRIARNIHDLLGHHLTALAIQLQVAERKSEGEVKQLLQQSQGIAKLLLADVREAVSEIRASAAMPLKPLLEQLLIPTPHKRIELDLDPGLQLAQVEVAEAVVRIVQETITNFVRHSRGNCLRIAAQLSDRHFNLQMSDNGGPTATVELGNGLQGMRDRVHALKGSFALTTAPQFCIRISLPVEQS</sequence>
<evidence type="ECO:0000256" key="1">
    <source>
        <dbReference type="ARBA" id="ARBA00022679"/>
    </source>
</evidence>
<keyword evidence="3" id="KW-0902">Two-component regulatory system</keyword>
<accession>A0A432YQ63</accession>
<name>A0A432YQ63_9GAMM</name>
<dbReference type="PANTHER" id="PTHR24421:SF59">
    <property type="entry name" value="OXYGEN SENSOR HISTIDINE KINASE NREB"/>
    <property type="match status" value="1"/>
</dbReference>
<evidence type="ECO:0000256" key="2">
    <source>
        <dbReference type="ARBA" id="ARBA00022777"/>
    </source>
</evidence>
<dbReference type="OrthoDB" id="9797605at2"/>
<keyword evidence="7" id="KW-1185">Reference proteome</keyword>
<dbReference type="EMBL" id="PIPY01000001">
    <property type="protein sequence ID" value="RUO63545.1"/>
    <property type="molecule type" value="Genomic_DNA"/>
</dbReference>
<organism evidence="6 7">
    <name type="scientific">Pseudidiomarina insulisalsae</name>
    <dbReference type="NCBI Taxonomy" id="575789"/>
    <lineage>
        <taxon>Bacteria</taxon>
        <taxon>Pseudomonadati</taxon>
        <taxon>Pseudomonadota</taxon>
        <taxon>Gammaproteobacteria</taxon>
        <taxon>Alteromonadales</taxon>
        <taxon>Idiomarinaceae</taxon>
        <taxon>Pseudidiomarina</taxon>
    </lineage>
</organism>
<evidence type="ECO:0000256" key="4">
    <source>
        <dbReference type="SAM" id="Phobius"/>
    </source>
</evidence>
<dbReference type="InterPro" id="IPR050482">
    <property type="entry name" value="Sensor_HK_TwoCompSys"/>
</dbReference>
<dbReference type="GO" id="GO:0016020">
    <property type="term" value="C:membrane"/>
    <property type="evidence" value="ECO:0007669"/>
    <property type="project" value="InterPro"/>
</dbReference>
<evidence type="ECO:0000313" key="7">
    <source>
        <dbReference type="Proteomes" id="UP000288259"/>
    </source>
</evidence>
<comment type="caution">
    <text evidence="6">The sequence shown here is derived from an EMBL/GenBank/DDBJ whole genome shotgun (WGS) entry which is preliminary data.</text>
</comment>
<dbReference type="Gene3D" id="3.30.565.10">
    <property type="entry name" value="Histidine kinase-like ATPase, C-terminal domain"/>
    <property type="match status" value="1"/>
</dbReference>
<reference evidence="7" key="1">
    <citation type="journal article" date="2018" name="Front. Microbiol.">
        <title>Genome-Based Analysis Reveals the Taxonomy and Diversity of the Family Idiomarinaceae.</title>
        <authorList>
            <person name="Liu Y."/>
            <person name="Lai Q."/>
            <person name="Shao Z."/>
        </authorList>
    </citation>
    <scope>NUCLEOTIDE SEQUENCE [LARGE SCALE GENOMIC DNA]</scope>
    <source>
        <strain evidence="7">CVS-6</strain>
    </source>
</reference>
<keyword evidence="4" id="KW-0472">Membrane</keyword>
<feature type="transmembrane region" description="Helical" evidence="4">
    <location>
        <begin position="143"/>
        <end position="161"/>
    </location>
</feature>
<keyword evidence="2" id="KW-0418">Kinase</keyword>
<dbReference type="Pfam" id="PF07730">
    <property type="entry name" value="HisKA_3"/>
    <property type="match status" value="1"/>
</dbReference>
<evidence type="ECO:0000259" key="5">
    <source>
        <dbReference type="Pfam" id="PF07730"/>
    </source>
</evidence>
<evidence type="ECO:0000313" key="6">
    <source>
        <dbReference type="EMBL" id="RUO63545.1"/>
    </source>
</evidence>
<dbReference type="PANTHER" id="PTHR24421">
    <property type="entry name" value="NITRATE/NITRITE SENSOR PROTEIN NARX-RELATED"/>
    <property type="match status" value="1"/>
</dbReference>
<proteinExistence type="predicted"/>
<feature type="transmembrane region" description="Helical" evidence="4">
    <location>
        <begin position="40"/>
        <end position="60"/>
    </location>
</feature>
<feature type="transmembrane region" description="Helical" evidence="4">
    <location>
        <begin position="80"/>
        <end position="107"/>
    </location>
</feature>
<dbReference type="Gene3D" id="1.20.5.1930">
    <property type="match status" value="1"/>
</dbReference>
<evidence type="ECO:0000256" key="3">
    <source>
        <dbReference type="ARBA" id="ARBA00023012"/>
    </source>
</evidence>
<dbReference type="RefSeq" id="WP_126753254.1">
    <property type="nucleotide sequence ID" value="NZ_PIPY01000001.1"/>
</dbReference>
<dbReference type="GO" id="GO:0046983">
    <property type="term" value="F:protein dimerization activity"/>
    <property type="evidence" value="ECO:0007669"/>
    <property type="project" value="InterPro"/>
</dbReference>
<keyword evidence="4" id="KW-0812">Transmembrane</keyword>
<dbReference type="Proteomes" id="UP000288259">
    <property type="component" value="Unassembled WGS sequence"/>
</dbReference>
<dbReference type="AlphaFoldDB" id="A0A432YQ63"/>
<dbReference type="GO" id="GO:0000155">
    <property type="term" value="F:phosphorelay sensor kinase activity"/>
    <property type="evidence" value="ECO:0007669"/>
    <property type="project" value="InterPro"/>
</dbReference>